<accession>A0A4R2NB49</accession>
<dbReference type="RefSeq" id="WP_132500621.1">
    <property type="nucleotide sequence ID" value="NZ_LVXA01000001.1"/>
</dbReference>
<evidence type="ECO:0000313" key="8">
    <source>
        <dbReference type="EMBL" id="TCP18343.1"/>
    </source>
</evidence>
<dbReference type="PANTHER" id="PTHR30518">
    <property type="entry name" value="ENDOLYTIC MUREIN TRANSGLYCOSYLASE"/>
    <property type="match status" value="1"/>
</dbReference>
<name>A0A4R2NB49_9PAST</name>
<dbReference type="GO" id="GO:0005886">
    <property type="term" value="C:plasma membrane"/>
    <property type="evidence" value="ECO:0007669"/>
    <property type="project" value="UniProtKB-UniRule"/>
</dbReference>
<comment type="similarity">
    <text evidence="7">Belongs to the transglycosylase MltG family.</text>
</comment>
<dbReference type="HAMAP" id="MF_02065">
    <property type="entry name" value="MltG"/>
    <property type="match status" value="1"/>
</dbReference>
<dbReference type="EMBL" id="SLXJ01000002">
    <property type="protein sequence ID" value="TCP18343.1"/>
    <property type="molecule type" value="Genomic_DNA"/>
</dbReference>
<evidence type="ECO:0000256" key="3">
    <source>
        <dbReference type="ARBA" id="ARBA00022989"/>
    </source>
</evidence>
<dbReference type="AlphaFoldDB" id="A0A4R2NB49"/>
<dbReference type="Proteomes" id="UP000295537">
    <property type="component" value="Unassembled WGS sequence"/>
</dbReference>
<dbReference type="EC" id="4.2.2.29" evidence="7"/>
<dbReference type="InterPro" id="IPR003770">
    <property type="entry name" value="MLTG-like"/>
</dbReference>
<dbReference type="GO" id="GO:0009252">
    <property type="term" value="P:peptidoglycan biosynthetic process"/>
    <property type="evidence" value="ECO:0007669"/>
    <property type="project" value="UniProtKB-UniRule"/>
</dbReference>
<dbReference type="GO" id="GO:0071555">
    <property type="term" value="P:cell wall organization"/>
    <property type="evidence" value="ECO:0007669"/>
    <property type="project" value="UniProtKB-KW"/>
</dbReference>
<comment type="catalytic activity">
    <reaction evidence="7">
        <text>a peptidoglycan chain = a peptidoglycan chain with N-acetyl-1,6-anhydromuramyl-[peptide] at the reducing end + a peptidoglycan chain with N-acetylglucosamine at the non-reducing end.</text>
        <dbReference type="EC" id="4.2.2.29"/>
    </reaction>
</comment>
<evidence type="ECO:0000313" key="9">
    <source>
        <dbReference type="Proteomes" id="UP000295537"/>
    </source>
</evidence>
<keyword evidence="3 7" id="KW-1133">Transmembrane helix</keyword>
<proteinExistence type="inferred from homology"/>
<evidence type="ECO:0000256" key="2">
    <source>
        <dbReference type="ARBA" id="ARBA00022692"/>
    </source>
</evidence>
<dbReference type="Gene3D" id="3.30.160.60">
    <property type="entry name" value="Classic Zinc Finger"/>
    <property type="match status" value="2"/>
</dbReference>
<comment type="function">
    <text evidence="7">Functions as a peptidoglycan terminase that cleaves nascent peptidoglycan strands endolytically to terminate their elongation.</text>
</comment>
<keyword evidence="9" id="KW-1185">Reference proteome</keyword>
<evidence type="ECO:0000256" key="5">
    <source>
        <dbReference type="ARBA" id="ARBA00023239"/>
    </source>
</evidence>
<dbReference type="NCBIfam" id="TIGR00247">
    <property type="entry name" value="endolytic transglycosylase MltG"/>
    <property type="match status" value="1"/>
</dbReference>
<evidence type="ECO:0000256" key="6">
    <source>
        <dbReference type="ARBA" id="ARBA00023316"/>
    </source>
</evidence>
<keyword evidence="1 7" id="KW-1003">Cell membrane</keyword>
<evidence type="ECO:0000256" key="4">
    <source>
        <dbReference type="ARBA" id="ARBA00023136"/>
    </source>
</evidence>
<protein>
    <recommendedName>
        <fullName evidence="7">Endolytic murein transglycosylase</fullName>
        <ecNumber evidence="7">4.2.2.29</ecNumber>
    </recommendedName>
    <alternativeName>
        <fullName evidence="7">Peptidoglycan lytic transglycosylase</fullName>
    </alternativeName>
    <alternativeName>
        <fullName evidence="7">Peptidoglycan polymerization terminase</fullName>
    </alternativeName>
</protein>
<keyword evidence="4 7" id="KW-0472">Membrane</keyword>
<keyword evidence="2 7" id="KW-0812">Transmembrane</keyword>
<evidence type="ECO:0000256" key="1">
    <source>
        <dbReference type="ARBA" id="ARBA00022475"/>
    </source>
</evidence>
<dbReference type="PANTHER" id="PTHR30518:SF2">
    <property type="entry name" value="ENDOLYTIC MUREIN TRANSGLYCOSYLASE"/>
    <property type="match status" value="1"/>
</dbReference>
<feature type="site" description="Important for catalytic activity" evidence="7">
    <location>
        <position position="223"/>
    </location>
</feature>
<dbReference type="FunFam" id="3.30.160.60:FF:000242">
    <property type="entry name" value="Endolytic murein transglycosylase"/>
    <property type="match status" value="1"/>
</dbReference>
<dbReference type="Pfam" id="PF02618">
    <property type="entry name" value="YceG"/>
    <property type="match status" value="1"/>
</dbReference>
<evidence type="ECO:0000256" key="7">
    <source>
        <dbReference type="HAMAP-Rule" id="MF_02065"/>
    </source>
</evidence>
<reference evidence="8 9" key="1">
    <citation type="submission" date="2019-03" db="EMBL/GenBank/DDBJ databases">
        <title>Genomic Encyclopedia of Type Strains, Phase IV (KMG-IV): sequencing the most valuable type-strain genomes for metagenomic binning, comparative biology and taxonomic classification.</title>
        <authorList>
            <person name="Goeker M."/>
        </authorList>
    </citation>
    <scope>NUCLEOTIDE SEQUENCE [LARGE SCALE GENOMIC DNA]</scope>
    <source>
        <strain evidence="8 9">DSM 16380</strain>
    </source>
</reference>
<keyword evidence="7" id="KW-0997">Cell inner membrane</keyword>
<dbReference type="GO" id="GO:0008932">
    <property type="term" value="F:lytic endotransglycosylase activity"/>
    <property type="evidence" value="ECO:0007669"/>
    <property type="project" value="UniProtKB-UniRule"/>
</dbReference>
<organism evidence="8 9">
    <name type="scientific">Nicoletella semolina</name>
    <dbReference type="NCBI Taxonomy" id="271160"/>
    <lineage>
        <taxon>Bacteria</taxon>
        <taxon>Pseudomonadati</taxon>
        <taxon>Pseudomonadota</taxon>
        <taxon>Gammaproteobacteria</taxon>
        <taxon>Pasteurellales</taxon>
        <taxon>Pasteurellaceae</taxon>
        <taxon>Nicoletella</taxon>
    </lineage>
</organism>
<dbReference type="OrthoDB" id="9814591at2"/>
<gene>
    <name evidence="7" type="primary">mltG</name>
    <name evidence="8" type="ORF">EV693_10220</name>
</gene>
<sequence>MLKKIFVTLCLLLVIAIGVGGFFYVKIINFANQPLNPQFLMSQPKPFLVIEKGTSSQKLAQLLAERNIVAETHWLPYFLRLSPSLGKFKAGVYSLENLHTVSELLAHLNSGKEVQLNAQFIEGKTFKDWREQLRNTPYLTQTLADKSEQEIAQLLAIPHTKLEGWLAPDTYSYVPYSNDLTLLKRAYQQQQQALSQIWQQRKIDLPLASPYEMLILASIVEKETAVASERPKVASVFINRLNLKMKLQTDPTVIYGMGEHYKGNIRKKDLLEATPYNTYVIDGLPPTPIAMPSRASLEAVAQPDSTDYLYFVADGSGGHKFSRTLAEHNRAVQEWIQLERKKQRENLNK</sequence>
<keyword evidence="5 7" id="KW-0456">Lyase</keyword>
<comment type="caution">
    <text evidence="8">The sequence shown here is derived from an EMBL/GenBank/DDBJ whole genome shotgun (WGS) entry which is preliminary data.</text>
</comment>
<keyword evidence="6 7" id="KW-0961">Cell wall biogenesis/degradation</keyword>
<dbReference type="CDD" id="cd08010">
    <property type="entry name" value="MltG_like"/>
    <property type="match status" value="1"/>
</dbReference>